<evidence type="ECO:0000313" key="3">
    <source>
        <dbReference type="Proteomes" id="UP000192468"/>
    </source>
</evidence>
<sequence length="80" mass="8813">MVNETTSFNGDITVKDSNGVDTMVAYLSATLDEKNENLNINMNVTNKELLNANAADAKSQYDEFETAVKSRAKDLGYVVF</sequence>
<proteinExistence type="predicted"/>
<dbReference type="EMBL" id="FWXH01000014">
    <property type="protein sequence ID" value="SMC26822.1"/>
    <property type="molecule type" value="Genomic_DNA"/>
</dbReference>
<gene>
    <name evidence="2" type="ORF">SAMN02745134_02959</name>
</gene>
<dbReference type="AlphaFoldDB" id="A0A1W1XSJ7"/>
<protein>
    <submittedName>
        <fullName evidence="2">Uncharacterized protein</fullName>
    </submittedName>
</protein>
<reference evidence="2 3" key="1">
    <citation type="submission" date="2017-04" db="EMBL/GenBank/DDBJ databases">
        <authorList>
            <person name="Afonso C.L."/>
            <person name="Miller P.J."/>
            <person name="Scott M.A."/>
            <person name="Spackman E."/>
            <person name="Goraichik I."/>
            <person name="Dimitrov K.M."/>
            <person name="Suarez D.L."/>
            <person name="Swayne D.E."/>
        </authorList>
    </citation>
    <scope>NUCLEOTIDE SEQUENCE [LARGE SCALE GENOMIC DNA]</scope>
    <source>
        <strain evidence="2 3">DSM 12555</strain>
    </source>
</reference>
<name>A0A1W1XSJ7_9CLOT</name>
<evidence type="ECO:0000313" key="2">
    <source>
        <dbReference type="EMBL" id="SMC26822.1"/>
    </source>
</evidence>
<dbReference type="Proteomes" id="UP000192468">
    <property type="component" value="Unassembled WGS sequence"/>
</dbReference>
<dbReference type="RefSeq" id="WP_084116763.1">
    <property type="nucleotide sequence ID" value="NZ_FWXH01000014.1"/>
</dbReference>
<keyword evidence="1" id="KW-0175">Coiled coil</keyword>
<evidence type="ECO:0000256" key="1">
    <source>
        <dbReference type="SAM" id="Coils"/>
    </source>
</evidence>
<keyword evidence="3" id="KW-1185">Reference proteome</keyword>
<dbReference type="STRING" id="1121291.SAMN02745134_02959"/>
<accession>A0A1W1XSJ7</accession>
<organism evidence="2 3">
    <name type="scientific">Clostridium acidisoli DSM 12555</name>
    <dbReference type="NCBI Taxonomy" id="1121291"/>
    <lineage>
        <taxon>Bacteria</taxon>
        <taxon>Bacillati</taxon>
        <taxon>Bacillota</taxon>
        <taxon>Clostridia</taxon>
        <taxon>Eubacteriales</taxon>
        <taxon>Clostridiaceae</taxon>
        <taxon>Clostridium</taxon>
    </lineage>
</organism>
<dbReference type="OrthoDB" id="1927454at2"/>
<feature type="coiled-coil region" evidence="1">
    <location>
        <begin position="35"/>
        <end position="67"/>
    </location>
</feature>